<proteinExistence type="inferred from homology"/>
<feature type="signal peptide" evidence="2">
    <location>
        <begin position="1"/>
        <end position="21"/>
    </location>
</feature>
<dbReference type="GO" id="GO:0015562">
    <property type="term" value="F:efflux transmembrane transporter activity"/>
    <property type="evidence" value="ECO:0007669"/>
    <property type="project" value="InterPro"/>
</dbReference>
<dbReference type="KEGG" id="ncb:C0V82_16430"/>
<keyword evidence="2" id="KW-0812">Transmembrane</keyword>
<dbReference type="Proteomes" id="UP000234752">
    <property type="component" value="Chromosome eg_2"/>
</dbReference>
<sequence>MNKRLIPLTLLPLLLAGCSMAPDYQAPSTGVAASYPQAAAQAAPVADLGWRDFFLDDGLRGLIDQALAQNHDLAVASANVERARALYRVQRADQLPNVTAGASATRARVNEPVTQTGNQYQVNAGITAFELDFFGRVRNLSDAALESYFATAAARETARLALVAEVANAYLTLLADREQLALTERTFNAQKESYDLVKLAFDRGARSLLELRQAETTLETARANLAAFRRQVALDENALTLLVGSPVTVAGDKVLGEEGSLLVPALPEGLPSDLLTRRPDIAQAEHNLRAANANIGAARAAFFPRIGLTSALGTASTSLSGLFEGGSKVWNVGADASLPIFDFGRTQSNLDVAKADRDIAVANYQGAVRTGFREVADALAARATLDDQVAAQTALVTATRETYTLSKARYDRGVDSYLQVLDAQRSLYAAESSLIILRQQRLSNLVTLYKALGGGLSDRAPA</sequence>
<keyword evidence="2" id="KW-0564">Palmitate</keyword>
<dbReference type="NCBIfam" id="TIGR01845">
    <property type="entry name" value="outer_NodT"/>
    <property type="match status" value="1"/>
</dbReference>
<keyword evidence="2" id="KW-0732">Signal</keyword>
<gene>
    <name evidence="3" type="ORF">C0V82_16430</name>
</gene>
<keyword evidence="4" id="KW-1185">Reference proteome</keyword>
<accession>A0A2K9NG69</accession>
<keyword evidence="2" id="KW-0472">Membrane</keyword>
<evidence type="ECO:0000313" key="3">
    <source>
        <dbReference type="EMBL" id="AUN32012.1"/>
    </source>
</evidence>
<feature type="chain" id="PRO_5014489314" evidence="2">
    <location>
        <begin position="22"/>
        <end position="462"/>
    </location>
</feature>
<dbReference type="Pfam" id="PF02321">
    <property type="entry name" value="OEP"/>
    <property type="match status" value="2"/>
</dbReference>
<dbReference type="SUPFAM" id="SSF56954">
    <property type="entry name" value="Outer membrane efflux proteins (OEP)"/>
    <property type="match status" value="1"/>
</dbReference>
<organism evidence="3 4">
    <name type="scientific">Niveispirillum cyanobacteriorum</name>
    <dbReference type="NCBI Taxonomy" id="1612173"/>
    <lineage>
        <taxon>Bacteria</taxon>
        <taxon>Pseudomonadati</taxon>
        <taxon>Pseudomonadota</taxon>
        <taxon>Alphaproteobacteria</taxon>
        <taxon>Rhodospirillales</taxon>
        <taxon>Azospirillaceae</taxon>
        <taxon>Niveispirillum</taxon>
    </lineage>
</organism>
<dbReference type="InterPro" id="IPR003423">
    <property type="entry name" value="OMP_efflux"/>
</dbReference>
<name>A0A2K9NG69_9PROT</name>
<dbReference type="AlphaFoldDB" id="A0A2K9NG69"/>
<dbReference type="Gene3D" id="2.20.200.10">
    <property type="entry name" value="Outer membrane efflux proteins (OEP)"/>
    <property type="match status" value="1"/>
</dbReference>
<dbReference type="EMBL" id="CP025612">
    <property type="protein sequence ID" value="AUN32012.1"/>
    <property type="molecule type" value="Genomic_DNA"/>
</dbReference>
<reference evidence="3 4" key="1">
    <citation type="submission" date="2017-12" db="EMBL/GenBank/DDBJ databases">
        <title>Genomes of bacteria within cyanobacterial aggregates.</title>
        <authorList>
            <person name="Cai H."/>
        </authorList>
    </citation>
    <scope>NUCLEOTIDE SEQUENCE [LARGE SCALE GENOMIC DNA]</scope>
    <source>
        <strain evidence="3 4">TH16</strain>
    </source>
</reference>
<dbReference type="PROSITE" id="PS51257">
    <property type="entry name" value="PROKAR_LIPOPROTEIN"/>
    <property type="match status" value="1"/>
</dbReference>
<evidence type="ECO:0000256" key="1">
    <source>
        <dbReference type="ARBA" id="ARBA00007613"/>
    </source>
</evidence>
<evidence type="ECO:0000256" key="2">
    <source>
        <dbReference type="RuleBase" id="RU362097"/>
    </source>
</evidence>
<protein>
    <submittedName>
        <fullName evidence="3">Multidrug transporter</fullName>
    </submittedName>
</protein>
<dbReference type="PANTHER" id="PTHR30203">
    <property type="entry name" value="OUTER MEMBRANE CATION EFFLUX PROTEIN"/>
    <property type="match status" value="1"/>
</dbReference>
<dbReference type="InterPro" id="IPR010131">
    <property type="entry name" value="MdtP/NodT-like"/>
</dbReference>
<dbReference type="RefSeq" id="WP_102113565.1">
    <property type="nucleotide sequence ID" value="NZ_BMGN01000006.1"/>
</dbReference>
<keyword evidence="2" id="KW-0449">Lipoprotein</keyword>
<comment type="similarity">
    <text evidence="1 2">Belongs to the outer membrane factor (OMF) (TC 1.B.17) family.</text>
</comment>
<comment type="subcellular location">
    <subcellularLocation>
        <location evidence="2">Cell membrane</location>
        <topology evidence="2">Lipid-anchor</topology>
    </subcellularLocation>
</comment>
<evidence type="ECO:0000313" key="4">
    <source>
        <dbReference type="Proteomes" id="UP000234752"/>
    </source>
</evidence>
<dbReference type="Gene3D" id="1.20.1600.10">
    <property type="entry name" value="Outer membrane efflux proteins (OEP)"/>
    <property type="match status" value="1"/>
</dbReference>
<dbReference type="PANTHER" id="PTHR30203:SF32">
    <property type="entry name" value="CATION EFFLUX SYSTEM PROTEIN CUSC"/>
    <property type="match status" value="1"/>
</dbReference>
<keyword evidence="2" id="KW-1134">Transmembrane beta strand</keyword>
<dbReference type="OrthoDB" id="9783100at2"/>
<dbReference type="GO" id="GO:0005886">
    <property type="term" value="C:plasma membrane"/>
    <property type="evidence" value="ECO:0007669"/>
    <property type="project" value="UniProtKB-SubCell"/>
</dbReference>